<dbReference type="InterPro" id="IPR036890">
    <property type="entry name" value="HATPase_C_sf"/>
</dbReference>
<feature type="domain" description="PAS" evidence="16">
    <location>
        <begin position="7"/>
        <end position="61"/>
    </location>
</feature>
<evidence type="ECO:0000259" key="17">
    <source>
        <dbReference type="PROSITE" id="PS50113"/>
    </source>
</evidence>
<evidence type="ECO:0000313" key="19">
    <source>
        <dbReference type="Proteomes" id="UP000319255"/>
    </source>
</evidence>
<protein>
    <recommendedName>
        <fullName evidence="2">histidine kinase</fullName>
        <ecNumber evidence="2">2.7.13.3</ecNumber>
    </recommendedName>
</protein>
<comment type="catalytic activity">
    <reaction evidence="1">
        <text>ATP + protein L-histidine = ADP + protein N-phospho-L-histidine.</text>
        <dbReference type="EC" id="2.7.13.3"/>
    </reaction>
</comment>
<keyword evidence="5" id="KW-0716">Sensory transduction</keyword>
<dbReference type="SMART" id="SM00091">
    <property type="entry name" value="PAS"/>
    <property type="match status" value="1"/>
</dbReference>
<dbReference type="InterPro" id="IPR000700">
    <property type="entry name" value="PAS-assoc_C"/>
</dbReference>
<dbReference type="OrthoDB" id="9816309at2"/>
<keyword evidence="15" id="KW-0675">Receptor</keyword>
<dbReference type="RefSeq" id="WP_140454884.1">
    <property type="nucleotide sequence ID" value="NZ_VFRP01000015.1"/>
</dbReference>
<dbReference type="InterPro" id="IPR000014">
    <property type="entry name" value="PAS"/>
</dbReference>
<keyword evidence="8" id="KW-0808">Transferase</keyword>
<evidence type="ECO:0000256" key="12">
    <source>
        <dbReference type="ARBA" id="ARBA00022840"/>
    </source>
</evidence>
<dbReference type="Pfam" id="PF00989">
    <property type="entry name" value="PAS"/>
    <property type="match status" value="1"/>
</dbReference>
<dbReference type="SUPFAM" id="SSF55785">
    <property type="entry name" value="PYP-like sensor domain (PAS domain)"/>
    <property type="match status" value="1"/>
</dbReference>
<dbReference type="Gene3D" id="3.30.450.20">
    <property type="entry name" value="PAS domain"/>
    <property type="match status" value="1"/>
</dbReference>
<dbReference type="PROSITE" id="PS50112">
    <property type="entry name" value="PAS"/>
    <property type="match status" value="1"/>
</dbReference>
<keyword evidence="19" id="KW-1185">Reference proteome</keyword>
<dbReference type="PROSITE" id="PS50113">
    <property type="entry name" value="PAC"/>
    <property type="match status" value="1"/>
</dbReference>
<keyword evidence="7" id="KW-0288">FMN</keyword>
<keyword evidence="12" id="KW-0067">ATP-binding</keyword>
<dbReference type="PANTHER" id="PTHR41523:SF8">
    <property type="entry name" value="ETHYLENE RESPONSE SENSOR PROTEIN"/>
    <property type="match status" value="1"/>
</dbReference>
<name>A0A501WHK2_9RHOB</name>
<gene>
    <name evidence="18" type="ORF">FJM51_14635</name>
</gene>
<dbReference type="Pfam" id="PF07536">
    <property type="entry name" value="HWE_HK"/>
    <property type="match status" value="1"/>
</dbReference>
<dbReference type="EMBL" id="VFRP01000015">
    <property type="protein sequence ID" value="TPE49363.1"/>
    <property type="molecule type" value="Genomic_DNA"/>
</dbReference>
<dbReference type="CDD" id="cd00130">
    <property type="entry name" value="PAS"/>
    <property type="match status" value="1"/>
</dbReference>
<dbReference type="InterPro" id="IPR013767">
    <property type="entry name" value="PAS_fold"/>
</dbReference>
<evidence type="ECO:0000256" key="8">
    <source>
        <dbReference type="ARBA" id="ARBA00022679"/>
    </source>
</evidence>
<accession>A0A501WHK2</accession>
<keyword evidence="4" id="KW-0597">Phosphoprotein</keyword>
<dbReference type="GO" id="GO:0004673">
    <property type="term" value="F:protein histidine kinase activity"/>
    <property type="evidence" value="ECO:0007669"/>
    <property type="project" value="UniProtKB-EC"/>
</dbReference>
<evidence type="ECO:0000256" key="10">
    <source>
        <dbReference type="ARBA" id="ARBA00022741"/>
    </source>
</evidence>
<dbReference type="NCBIfam" id="TIGR00229">
    <property type="entry name" value="sensory_box"/>
    <property type="match status" value="1"/>
</dbReference>
<organism evidence="18 19">
    <name type="scientific">Amaricoccus solimangrovi</name>
    <dbReference type="NCBI Taxonomy" id="2589815"/>
    <lineage>
        <taxon>Bacteria</taxon>
        <taxon>Pseudomonadati</taxon>
        <taxon>Pseudomonadota</taxon>
        <taxon>Alphaproteobacteria</taxon>
        <taxon>Rhodobacterales</taxon>
        <taxon>Paracoccaceae</taxon>
        <taxon>Amaricoccus</taxon>
    </lineage>
</organism>
<feature type="domain" description="PAC" evidence="17">
    <location>
        <begin position="80"/>
        <end position="132"/>
    </location>
</feature>
<sequence length="332" mass="35952">MQIQENVREHLAAIVEGSDDAIITKTLDGVIRSWNPSAEGLFGYAASEVIGQPIDILIPENLRHEEVEFVSRLRRGERIRHFETVRRRKNGSLVPISLTVSPVRDDAGVIVGASKIARDISTQKEMAERQHAILAEMMHRVRNCFAVAGGLVGICARDAGTASELADRLRGRFLALSSIQSMAIPDPADTSRDGTTLWAMLEVVMKPFVGATAPRLEGEDVPVCHAAITPLALVFYELCTNAVKYGAFGQERGLLTVTATRRSDRLLIRWHESAAFDIGSADGPGGFGTRMCEASMRSALDGSIAREITPRGMTALLDLDLASVTGEDEAGD</sequence>
<reference evidence="18 19" key="1">
    <citation type="submission" date="2019-06" db="EMBL/GenBank/DDBJ databases">
        <title>A novel bacterium of genus Amaricoccus, isolated from marine sediment.</title>
        <authorList>
            <person name="Huang H."/>
            <person name="Mo K."/>
            <person name="Hu Y."/>
        </authorList>
    </citation>
    <scope>NUCLEOTIDE SEQUENCE [LARGE SCALE GENOMIC DNA]</scope>
    <source>
        <strain evidence="18 19">HB172011</strain>
    </source>
</reference>
<keyword evidence="10" id="KW-0547">Nucleotide-binding</keyword>
<evidence type="ECO:0000256" key="9">
    <source>
        <dbReference type="ARBA" id="ARBA00022737"/>
    </source>
</evidence>
<dbReference type="InterPro" id="IPR001610">
    <property type="entry name" value="PAC"/>
</dbReference>
<dbReference type="SMART" id="SM00911">
    <property type="entry name" value="HWE_HK"/>
    <property type="match status" value="1"/>
</dbReference>
<keyword evidence="6" id="KW-0285">Flavoprotein</keyword>
<dbReference type="AlphaFoldDB" id="A0A501WHK2"/>
<dbReference type="GO" id="GO:0009881">
    <property type="term" value="F:photoreceptor activity"/>
    <property type="evidence" value="ECO:0007669"/>
    <property type="project" value="UniProtKB-KW"/>
</dbReference>
<dbReference type="PANTHER" id="PTHR41523">
    <property type="entry name" value="TWO-COMPONENT SYSTEM SENSOR PROTEIN"/>
    <property type="match status" value="1"/>
</dbReference>
<evidence type="ECO:0000256" key="5">
    <source>
        <dbReference type="ARBA" id="ARBA00022606"/>
    </source>
</evidence>
<keyword evidence="13" id="KW-0157">Chromophore</keyword>
<evidence type="ECO:0000256" key="2">
    <source>
        <dbReference type="ARBA" id="ARBA00012438"/>
    </source>
</evidence>
<evidence type="ECO:0000259" key="16">
    <source>
        <dbReference type="PROSITE" id="PS50112"/>
    </source>
</evidence>
<evidence type="ECO:0000256" key="7">
    <source>
        <dbReference type="ARBA" id="ARBA00022643"/>
    </source>
</evidence>
<evidence type="ECO:0000256" key="3">
    <source>
        <dbReference type="ARBA" id="ARBA00022543"/>
    </source>
</evidence>
<dbReference type="SMART" id="SM00086">
    <property type="entry name" value="PAC"/>
    <property type="match status" value="1"/>
</dbReference>
<dbReference type="EC" id="2.7.13.3" evidence="2"/>
<keyword evidence="9" id="KW-0677">Repeat</keyword>
<evidence type="ECO:0000256" key="15">
    <source>
        <dbReference type="ARBA" id="ARBA00023170"/>
    </source>
</evidence>
<keyword evidence="11" id="KW-0418">Kinase</keyword>
<evidence type="ECO:0000313" key="18">
    <source>
        <dbReference type="EMBL" id="TPE49363.1"/>
    </source>
</evidence>
<dbReference type="GO" id="GO:0006355">
    <property type="term" value="P:regulation of DNA-templated transcription"/>
    <property type="evidence" value="ECO:0007669"/>
    <property type="project" value="InterPro"/>
</dbReference>
<evidence type="ECO:0000256" key="6">
    <source>
        <dbReference type="ARBA" id="ARBA00022630"/>
    </source>
</evidence>
<proteinExistence type="predicted"/>
<keyword evidence="14" id="KW-0843">Virulence</keyword>
<evidence type="ECO:0000256" key="11">
    <source>
        <dbReference type="ARBA" id="ARBA00022777"/>
    </source>
</evidence>
<comment type="caution">
    <text evidence="18">The sequence shown here is derived from an EMBL/GenBank/DDBJ whole genome shotgun (WGS) entry which is preliminary data.</text>
</comment>
<keyword evidence="3" id="KW-0600">Photoreceptor protein</keyword>
<dbReference type="Proteomes" id="UP000319255">
    <property type="component" value="Unassembled WGS sequence"/>
</dbReference>
<dbReference type="GO" id="GO:0005524">
    <property type="term" value="F:ATP binding"/>
    <property type="evidence" value="ECO:0007669"/>
    <property type="project" value="UniProtKB-KW"/>
</dbReference>
<dbReference type="SUPFAM" id="SSF55874">
    <property type="entry name" value="ATPase domain of HSP90 chaperone/DNA topoisomerase II/histidine kinase"/>
    <property type="match status" value="1"/>
</dbReference>
<evidence type="ECO:0000256" key="13">
    <source>
        <dbReference type="ARBA" id="ARBA00022991"/>
    </source>
</evidence>
<dbReference type="InterPro" id="IPR035965">
    <property type="entry name" value="PAS-like_dom_sf"/>
</dbReference>
<dbReference type="Gene3D" id="3.30.565.10">
    <property type="entry name" value="Histidine kinase-like ATPase, C-terminal domain"/>
    <property type="match status" value="1"/>
</dbReference>
<evidence type="ECO:0000256" key="1">
    <source>
        <dbReference type="ARBA" id="ARBA00000085"/>
    </source>
</evidence>
<dbReference type="InterPro" id="IPR011102">
    <property type="entry name" value="Sig_transdc_His_kinase_HWE"/>
</dbReference>
<evidence type="ECO:0000256" key="4">
    <source>
        <dbReference type="ARBA" id="ARBA00022553"/>
    </source>
</evidence>
<evidence type="ECO:0000256" key="14">
    <source>
        <dbReference type="ARBA" id="ARBA00023026"/>
    </source>
</evidence>